<evidence type="ECO:0000313" key="4">
    <source>
        <dbReference type="Proteomes" id="UP001396334"/>
    </source>
</evidence>
<gene>
    <name evidence="3" type="ORF">V6N11_052427</name>
</gene>
<proteinExistence type="inferred from homology"/>
<organism evidence="3 4">
    <name type="scientific">Hibiscus sabdariffa</name>
    <name type="common">roselle</name>
    <dbReference type="NCBI Taxonomy" id="183260"/>
    <lineage>
        <taxon>Eukaryota</taxon>
        <taxon>Viridiplantae</taxon>
        <taxon>Streptophyta</taxon>
        <taxon>Embryophyta</taxon>
        <taxon>Tracheophyta</taxon>
        <taxon>Spermatophyta</taxon>
        <taxon>Magnoliopsida</taxon>
        <taxon>eudicotyledons</taxon>
        <taxon>Gunneridae</taxon>
        <taxon>Pentapetalae</taxon>
        <taxon>rosids</taxon>
        <taxon>malvids</taxon>
        <taxon>Malvales</taxon>
        <taxon>Malvaceae</taxon>
        <taxon>Malvoideae</taxon>
        <taxon>Hibiscus</taxon>
    </lineage>
</organism>
<dbReference type="Proteomes" id="UP001396334">
    <property type="component" value="Unassembled WGS sequence"/>
</dbReference>
<protein>
    <recommendedName>
        <fullName evidence="2">Alpha/beta hydrolase fold-3 domain-containing protein</fullName>
    </recommendedName>
</protein>
<name>A0ABR2UA24_9ROSI</name>
<dbReference type="PANTHER" id="PTHR23024:SF546">
    <property type="entry name" value="CARBOXYLESTERASE 120-RELATED"/>
    <property type="match status" value="1"/>
</dbReference>
<dbReference type="Pfam" id="PF07859">
    <property type="entry name" value="Abhydrolase_3"/>
    <property type="match status" value="1"/>
</dbReference>
<dbReference type="PANTHER" id="PTHR23024">
    <property type="entry name" value="ARYLACETAMIDE DEACETYLASE"/>
    <property type="match status" value="1"/>
</dbReference>
<evidence type="ECO:0000256" key="1">
    <source>
        <dbReference type="ARBA" id="ARBA00010515"/>
    </source>
</evidence>
<dbReference type="InterPro" id="IPR050466">
    <property type="entry name" value="Carboxylest/Gibb_receptor"/>
</dbReference>
<feature type="domain" description="Alpha/beta hydrolase fold-3" evidence="2">
    <location>
        <begin position="85"/>
        <end position="304"/>
    </location>
</feature>
<evidence type="ECO:0000313" key="3">
    <source>
        <dbReference type="EMBL" id="KAK9046540.1"/>
    </source>
</evidence>
<dbReference type="InterPro" id="IPR013094">
    <property type="entry name" value="AB_hydrolase_3"/>
</dbReference>
<sequence length="328" mass="36064">MAAEGIPLRSTIIDDPCKYLHITLNPDGTLTRSPNAFPTTSPDVSSTATLLSKDVPINPAKSTWARIFLPKPPPLHPNKLPLLHYFHGGGFILGSPDLAMFHEFCSNVAAELPVLLVSAGYRLAPEHRLPAAYDDGMEALRWVKTVQDDWLRDHADFSNCFIMGSSAGGNMAYHVGLRAAQETDDLSPLKIKGLILHQPFFGGVQRVQSELRLTNDPFFPPCVSDLMWELCLPVSANRDHTYCNPTAGEDSFSVLEEMGALGWRVLVIGCDGDQMIDRQMELVKMMEKGIKVEGRFGAGGFHGLELVDSSKAKSLNLVLQNFIWSDSS</sequence>
<keyword evidence="4" id="KW-1185">Reference proteome</keyword>
<accession>A0ABR2UA24</accession>
<dbReference type="InterPro" id="IPR029058">
    <property type="entry name" value="AB_hydrolase_fold"/>
</dbReference>
<reference evidence="3 4" key="1">
    <citation type="journal article" date="2024" name="G3 (Bethesda)">
        <title>Genome assembly of Hibiscus sabdariffa L. provides insights into metabolisms of medicinal natural products.</title>
        <authorList>
            <person name="Kim T."/>
        </authorList>
    </citation>
    <scope>NUCLEOTIDE SEQUENCE [LARGE SCALE GENOMIC DNA]</scope>
    <source>
        <strain evidence="3">TK-2024</strain>
        <tissue evidence="3">Old leaves</tissue>
    </source>
</reference>
<dbReference type="SUPFAM" id="SSF53474">
    <property type="entry name" value="alpha/beta-Hydrolases"/>
    <property type="match status" value="1"/>
</dbReference>
<comment type="caution">
    <text evidence="3">The sequence shown here is derived from an EMBL/GenBank/DDBJ whole genome shotgun (WGS) entry which is preliminary data.</text>
</comment>
<dbReference type="EMBL" id="JBBPBN010000001">
    <property type="protein sequence ID" value="KAK9046540.1"/>
    <property type="molecule type" value="Genomic_DNA"/>
</dbReference>
<dbReference type="Gene3D" id="3.40.50.1820">
    <property type="entry name" value="alpha/beta hydrolase"/>
    <property type="match status" value="1"/>
</dbReference>
<comment type="similarity">
    <text evidence="1">Belongs to the 'GDXG' lipolytic enzyme family.</text>
</comment>
<evidence type="ECO:0000259" key="2">
    <source>
        <dbReference type="Pfam" id="PF07859"/>
    </source>
</evidence>